<dbReference type="KEGG" id="ntt:TAO_0320"/>
<name>A0A1Q2SKP4_9GAMM</name>
<dbReference type="SUPFAM" id="SSF47240">
    <property type="entry name" value="Ferritin-like"/>
    <property type="match status" value="1"/>
</dbReference>
<dbReference type="Proteomes" id="UP000243679">
    <property type="component" value="Chromosome"/>
</dbReference>
<dbReference type="AlphaFoldDB" id="A0A1Q2SKP4"/>
<protein>
    <submittedName>
        <fullName evidence="1">Hypothetical conserved protein</fullName>
    </submittedName>
</protein>
<organism evidence="1 2">
    <name type="scientific">Candidatus Nitrosoglobus terrae</name>
    <dbReference type="NCBI Taxonomy" id="1630141"/>
    <lineage>
        <taxon>Bacteria</taxon>
        <taxon>Pseudomonadati</taxon>
        <taxon>Pseudomonadota</taxon>
        <taxon>Gammaproteobacteria</taxon>
        <taxon>Chromatiales</taxon>
        <taxon>Chromatiaceae</taxon>
        <taxon>Candidatus Nitrosoglobus</taxon>
    </lineage>
</organism>
<sequence>MYSVSDKNINYLMRNWSDSQSGRIQLGSDAHKQMFCRFLLETHHPYKPEEIKWPKLSPEVMEQVAKIPIWDIAIQTEGRASIRVATYAKTITDKLLRAALDMDASEEARHKIALGQLVVAYNILIAPEPDYLAPKDAEWAWLVTGYSECIDSFFAFGLFESAKRFGFFPAELVEIFEPVVQEEARHILFFVNWVAWHRHNLRWWKRPLFFIRTFAVWVFLIWERISIVRGLDDQGEMQDANFAVTGSKQMGINIQPKELFELCLIENKRRMEGYDYRLLRPAIVPFIVQLACKFMKGT</sequence>
<dbReference type="InterPro" id="IPR009078">
    <property type="entry name" value="Ferritin-like_SF"/>
</dbReference>
<accession>A0A1Q2SKP4</accession>
<evidence type="ECO:0000313" key="2">
    <source>
        <dbReference type="Proteomes" id="UP000243679"/>
    </source>
</evidence>
<gene>
    <name evidence="1" type="ORF">TAO_0320</name>
</gene>
<dbReference type="EMBL" id="AP014836">
    <property type="protein sequence ID" value="BAW79690.1"/>
    <property type="molecule type" value="Genomic_DNA"/>
</dbReference>
<proteinExistence type="predicted"/>
<reference evidence="1 2" key="1">
    <citation type="journal article" date="2017" name="ISME J.">
        <title>An acid-tolerant ammonia-oxidizing ?-proteobacterium from soil.</title>
        <authorList>
            <person name="Hayatsu M."/>
            <person name="Tago K."/>
            <person name="Uchiyama I."/>
            <person name="Toyoda A."/>
            <person name="Wang Y."/>
            <person name="Shimomura Y."/>
            <person name="Okubo T."/>
            <person name="Kurisu F."/>
            <person name="Hirono Y."/>
            <person name="Nonaka K."/>
            <person name="Akiyama H."/>
            <person name="Itoh T."/>
            <person name="Takami H."/>
        </authorList>
    </citation>
    <scope>NUCLEOTIDE SEQUENCE [LARGE SCALE GENOMIC DNA]</scope>
    <source>
        <strain evidence="1 2">TAO100</strain>
    </source>
</reference>
<keyword evidence="2" id="KW-1185">Reference proteome</keyword>
<evidence type="ECO:0000313" key="1">
    <source>
        <dbReference type="EMBL" id="BAW79690.1"/>
    </source>
</evidence>